<protein>
    <recommendedName>
        <fullName evidence="3">Tissue inhibitor of metalloproteinase</fullName>
    </recommendedName>
</protein>
<dbReference type="EMBL" id="BAABJI010000002">
    <property type="protein sequence ID" value="GAA4925243.1"/>
    <property type="molecule type" value="Genomic_DNA"/>
</dbReference>
<gene>
    <name evidence="1" type="ORF">GCM10023313_32150</name>
</gene>
<accession>A0ABP9G9U0</accession>
<evidence type="ECO:0000313" key="1">
    <source>
        <dbReference type="EMBL" id="GAA4925243.1"/>
    </source>
</evidence>
<keyword evidence="2" id="KW-1185">Reference proteome</keyword>
<comment type="caution">
    <text evidence="1">The sequence shown here is derived from an EMBL/GenBank/DDBJ whole genome shotgun (WGS) entry which is preliminary data.</text>
</comment>
<proteinExistence type="predicted"/>
<evidence type="ECO:0008006" key="3">
    <source>
        <dbReference type="Google" id="ProtNLM"/>
    </source>
</evidence>
<evidence type="ECO:0000313" key="2">
    <source>
        <dbReference type="Proteomes" id="UP001501436"/>
    </source>
</evidence>
<reference evidence="2" key="1">
    <citation type="journal article" date="2019" name="Int. J. Syst. Evol. Microbiol.">
        <title>The Global Catalogue of Microorganisms (GCM) 10K type strain sequencing project: providing services to taxonomists for standard genome sequencing and annotation.</title>
        <authorList>
            <consortium name="The Broad Institute Genomics Platform"/>
            <consortium name="The Broad Institute Genome Sequencing Center for Infectious Disease"/>
            <person name="Wu L."/>
            <person name="Ma J."/>
        </authorList>
    </citation>
    <scope>NUCLEOTIDE SEQUENCE [LARGE SCALE GENOMIC DNA]</scope>
    <source>
        <strain evidence="2">JCM 18283</strain>
    </source>
</reference>
<sequence>MKLVKITVILYLTLFGGLTKAKCQYLIQLTEKAVNPKDFKSNQNLTLTYYDKHLAYYSDTILQIRCKNFINDLSAVCNFLERKYAGQENTSRVHVVCMMKKDGDRCFQLFAENLAGRKVLVQPLPGADDDEIFCDLVAGVIALNEPQLYGTMDVIRPVVLHNSVENIVKEVLITKKLRYKGRID</sequence>
<dbReference type="RefSeq" id="WP_345332575.1">
    <property type="nucleotide sequence ID" value="NZ_BAABJI010000002.1"/>
</dbReference>
<organism evidence="1 2">
    <name type="scientific">Mucilaginibacter defluvii</name>
    <dbReference type="NCBI Taxonomy" id="1196019"/>
    <lineage>
        <taxon>Bacteria</taxon>
        <taxon>Pseudomonadati</taxon>
        <taxon>Bacteroidota</taxon>
        <taxon>Sphingobacteriia</taxon>
        <taxon>Sphingobacteriales</taxon>
        <taxon>Sphingobacteriaceae</taxon>
        <taxon>Mucilaginibacter</taxon>
    </lineage>
</organism>
<name>A0ABP9G9U0_9SPHI</name>
<dbReference type="Proteomes" id="UP001501436">
    <property type="component" value="Unassembled WGS sequence"/>
</dbReference>